<dbReference type="GO" id="GO:0005634">
    <property type="term" value="C:nucleus"/>
    <property type="evidence" value="ECO:0007669"/>
    <property type="project" value="TreeGrafter"/>
</dbReference>
<evidence type="ECO:0000259" key="4">
    <source>
        <dbReference type="PROSITE" id="PS50014"/>
    </source>
</evidence>
<keyword evidence="1 2" id="KW-0103">Bromodomain</keyword>
<evidence type="ECO:0000256" key="3">
    <source>
        <dbReference type="SAM" id="MobiDB-lite"/>
    </source>
</evidence>
<dbReference type="GO" id="GO:0006338">
    <property type="term" value="P:chromatin remodeling"/>
    <property type="evidence" value="ECO:0007669"/>
    <property type="project" value="TreeGrafter"/>
</dbReference>
<dbReference type="STRING" id="48709.A0A1D2MEK1"/>
<dbReference type="Gene3D" id="1.20.920.10">
    <property type="entry name" value="Bromodomain-like"/>
    <property type="match status" value="1"/>
</dbReference>
<name>A0A1D2MEK1_ORCCI</name>
<comment type="caution">
    <text evidence="5">The sequence shown here is derived from an EMBL/GenBank/DDBJ whole genome shotgun (WGS) entry which is preliminary data.</text>
</comment>
<dbReference type="AlphaFoldDB" id="A0A1D2MEK1"/>
<dbReference type="InterPro" id="IPR001487">
    <property type="entry name" value="Bromodomain"/>
</dbReference>
<dbReference type="GO" id="GO:0006355">
    <property type="term" value="P:regulation of DNA-templated transcription"/>
    <property type="evidence" value="ECO:0007669"/>
    <property type="project" value="TreeGrafter"/>
</dbReference>
<dbReference type="OrthoDB" id="8063680at2759"/>
<evidence type="ECO:0000313" key="6">
    <source>
        <dbReference type="Proteomes" id="UP000094527"/>
    </source>
</evidence>
<dbReference type="GO" id="GO:0000785">
    <property type="term" value="C:chromatin"/>
    <property type="evidence" value="ECO:0007669"/>
    <property type="project" value="TreeGrafter"/>
</dbReference>
<dbReference type="PROSITE" id="PS50014">
    <property type="entry name" value="BROMODOMAIN_2"/>
    <property type="match status" value="1"/>
</dbReference>
<dbReference type="InterPro" id="IPR036427">
    <property type="entry name" value="Bromodomain-like_sf"/>
</dbReference>
<organism evidence="5 6">
    <name type="scientific">Orchesella cincta</name>
    <name type="common">Springtail</name>
    <name type="synonym">Podura cincta</name>
    <dbReference type="NCBI Taxonomy" id="48709"/>
    <lineage>
        <taxon>Eukaryota</taxon>
        <taxon>Metazoa</taxon>
        <taxon>Ecdysozoa</taxon>
        <taxon>Arthropoda</taxon>
        <taxon>Hexapoda</taxon>
        <taxon>Collembola</taxon>
        <taxon>Entomobryomorpha</taxon>
        <taxon>Entomobryoidea</taxon>
        <taxon>Orchesellidae</taxon>
        <taxon>Orchesellinae</taxon>
        <taxon>Orchesella</taxon>
    </lineage>
</organism>
<dbReference type="Proteomes" id="UP000094527">
    <property type="component" value="Unassembled WGS sequence"/>
</dbReference>
<accession>A0A1D2MEK1</accession>
<dbReference type="InterPro" id="IPR050935">
    <property type="entry name" value="Bromo_chromatin_reader"/>
</dbReference>
<evidence type="ECO:0000256" key="2">
    <source>
        <dbReference type="PROSITE-ProRule" id="PRU00035"/>
    </source>
</evidence>
<evidence type="ECO:0000256" key="1">
    <source>
        <dbReference type="ARBA" id="ARBA00023117"/>
    </source>
</evidence>
<feature type="domain" description="Bromo" evidence="4">
    <location>
        <begin position="116"/>
        <end position="188"/>
    </location>
</feature>
<keyword evidence="6" id="KW-1185">Reference proteome</keyword>
<feature type="region of interest" description="Disordered" evidence="3">
    <location>
        <begin position="84"/>
        <end position="105"/>
    </location>
</feature>
<dbReference type="PANTHER" id="PTHR22880:SF225">
    <property type="entry name" value="BROMODOMAIN-CONTAINING PROTEIN BET-1-RELATED"/>
    <property type="match status" value="1"/>
</dbReference>
<sequence length="328" mass="37968">MQIQAKAIESLLIKDYNRDRITGYNKTRIQDTRQPNSQPYQRGEHGGYDATTSTQVARSGAVTCDEPVAGPSRLSQLQQLFPAKGTATPSQTPSEPKTEMDKPTELPYEGSLPFVVRQKAAQTFLNPIDPVELEHSDYFDFIKHPMDLTTIRQRLRNQFYQSASECVSDFQRIVCNVHVYNGHESQAFDDAELLENIFMESLVKMPQPEVEWTRRRRRAQKASDSDASTDSDDEALSFAELRRLKQVQFLSRQRFDEKNIIFSWKILQRSCSRLVCTEDDGMVEEVYACVDRQIKLAEKQKEWLAIDTMKKFARKLRKEKDHHDSDFD</sequence>
<dbReference type="Pfam" id="PF00439">
    <property type="entry name" value="Bromodomain"/>
    <property type="match status" value="1"/>
</dbReference>
<protein>
    <submittedName>
        <fullName evidence="5">Bromodomain-containing protein 3</fullName>
    </submittedName>
</protein>
<feature type="compositionally biased region" description="Polar residues" evidence="3">
    <location>
        <begin position="24"/>
        <end position="40"/>
    </location>
</feature>
<dbReference type="SUPFAM" id="SSF47370">
    <property type="entry name" value="Bromodomain"/>
    <property type="match status" value="1"/>
</dbReference>
<reference evidence="5 6" key="1">
    <citation type="journal article" date="2016" name="Genome Biol. Evol.">
        <title>Gene Family Evolution Reflects Adaptation to Soil Environmental Stressors in the Genome of the Collembolan Orchesella cincta.</title>
        <authorList>
            <person name="Faddeeva-Vakhrusheva A."/>
            <person name="Derks M.F."/>
            <person name="Anvar S.Y."/>
            <person name="Agamennone V."/>
            <person name="Suring W."/>
            <person name="Smit S."/>
            <person name="van Straalen N.M."/>
            <person name="Roelofs D."/>
        </authorList>
    </citation>
    <scope>NUCLEOTIDE SEQUENCE [LARGE SCALE GENOMIC DNA]</scope>
    <source>
        <tissue evidence="5">Mixed pool</tissue>
    </source>
</reference>
<feature type="region of interest" description="Disordered" evidence="3">
    <location>
        <begin position="24"/>
        <end position="51"/>
    </location>
</feature>
<dbReference type="SMART" id="SM00297">
    <property type="entry name" value="BROMO"/>
    <property type="match status" value="1"/>
</dbReference>
<dbReference type="PANTHER" id="PTHR22880">
    <property type="entry name" value="FALZ-RELATED BROMODOMAIN-CONTAINING PROTEINS"/>
    <property type="match status" value="1"/>
</dbReference>
<proteinExistence type="predicted"/>
<evidence type="ECO:0000313" key="5">
    <source>
        <dbReference type="EMBL" id="ODM91314.1"/>
    </source>
</evidence>
<dbReference type="EMBL" id="LJIJ01001595">
    <property type="protein sequence ID" value="ODM91314.1"/>
    <property type="molecule type" value="Genomic_DNA"/>
</dbReference>
<dbReference type="PRINTS" id="PR00503">
    <property type="entry name" value="BROMODOMAIN"/>
</dbReference>
<gene>
    <name evidence="5" type="ORF">Ocin01_15369</name>
</gene>